<organism evidence="1 2">
    <name type="scientific">Agromyces larvae</name>
    <dbReference type="NCBI Taxonomy" id="2929802"/>
    <lineage>
        <taxon>Bacteria</taxon>
        <taxon>Bacillati</taxon>
        <taxon>Actinomycetota</taxon>
        <taxon>Actinomycetes</taxon>
        <taxon>Micrococcales</taxon>
        <taxon>Microbacteriaceae</taxon>
        <taxon>Agromyces</taxon>
    </lineage>
</organism>
<evidence type="ECO:0000313" key="1">
    <source>
        <dbReference type="EMBL" id="UOE43088.1"/>
    </source>
</evidence>
<name>A0ABY4BV55_9MICO</name>
<dbReference type="EMBL" id="CP094528">
    <property type="protein sequence ID" value="UOE43088.1"/>
    <property type="molecule type" value="Genomic_DNA"/>
</dbReference>
<gene>
    <name evidence="1" type="ORF">MTO99_12925</name>
</gene>
<evidence type="ECO:0000313" key="2">
    <source>
        <dbReference type="Proteomes" id="UP000832097"/>
    </source>
</evidence>
<keyword evidence="2" id="KW-1185">Reference proteome</keyword>
<sequence length="75" mass="7898">MKIAFRHLVEIGKAVHTARSVAEAAVDDGSAGGARTALGDLSVRLSAIEDQVASSIQDWTDTHDLSPVTTPEEKP</sequence>
<reference evidence="1 2" key="1">
    <citation type="submission" date="2022-03" db="EMBL/GenBank/DDBJ databases">
        <title>Mucilaginibacter sp. isolated from the gut of Protaetia brevitarsis seulensis larvae.</title>
        <authorList>
            <person name="Won M."/>
            <person name="Kim S.-J."/>
            <person name="Kwon S.-W."/>
        </authorList>
    </citation>
    <scope>NUCLEOTIDE SEQUENCE [LARGE SCALE GENOMIC DNA]</scope>
    <source>
        <strain evidence="1 2">CFWR-12</strain>
    </source>
</reference>
<dbReference type="RefSeq" id="WP_243554054.1">
    <property type="nucleotide sequence ID" value="NZ_CP094528.1"/>
</dbReference>
<evidence type="ECO:0008006" key="3">
    <source>
        <dbReference type="Google" id="ProtNLM"/>
    </source>
</evidence>
<protein>
    <recommendedName>
        <fullName evidence="3">YtxH domain-containing protein</fullName>
    </recommendedName>
</protein>
<proteinExistence type="predicted"/>
<accession>A0ABY4BV55</accession>
<dbReference type="Proteomes" id="UP000832097">
    <property type="component" value="Chromosome"/>
</dbReference>